<dbReference type="InterPro" id="IPR050706">
    <property type="entry name" value="Cyclic-di-GMP_PDE-like"/>
</dbReference>
<proteinExistence type="predicted"/>
<accession>A0ABT8S323</accession>
<reference evidence="4" key="1">
    <citation type="submission" date="2023-06" db="EMBL/GenBank/DDBJ databases">
        <authorList>
            <person name="Jiang Y."/>
            <person name="Liu Q."/>
        </authorList>
    </citation>
    <scope>NUCLEOTIDE SEQUENCE</scope>
    <source>
        <strain evidence="4">CGMCC 1.12090</strain>
    </source>
</reference>
<dbReference type="GO" id="GO:0071111">
    <property type="term" value="F:cyclic-guanylate-specific phosphodiesterase activity"/>
    <property type="evidence" value="ECO:0007669"/>
    <property type="project" value="UniProtKB-EC"/>
</dbReference>
<dbReference type="InterPro" id="IPR035919">
    <property type="entry name" value="EAL_sf"/>
</dbReference>
<feature type="modified residue" description="4-aspartylphosphate" evidence="1">
    <location>
        <position position="78"/>
    </location>
</feature>
<keyword evidence="5" id="KW-1185">Reference proteome</keyword>
<comment type="caution">
    <text evidence="4">The sequence shown here is derived from an EMBL/GenBank/DDBJ whole genome shotgun (WGS) entry which is preliminary data.</text>
</comment>
<dbReference type="SMART" id="SM00448">
    <property type="entry name" value="REC"/>
    <property type="match status" value="1"/>
</dbReference>
<dbReference type="CDD" id="cd01948">
    <property type="entry name" value="EAL"/>
    <property type="match status" value="1"/>
</dbReference>
<evidence type="ECO:0000259" key="3">
    <source>
        <dbReference type="PROSITE" id="PS50883"/>
    </source>
</evidence>
<dbReference type="InterPro" id="IPR001789">
    <property type="entry name" value="Sig_transdc_resp-reg_receiver"/>
</dbReference>
<feature type="domain" description="Response regulatory" evidence="2">
    <location>
        <begin position="26"/>
        <end position="148"/>
    </location>
</feature>
<dbReference type="EMBL" id="JAUKVY010000008">
    <property type="protein sequence ID" value="MDO1533338.1"/>
    <property type="molecule type" value="Genomic_DNA"/>
</dbReference>
<protein>
    <submittedName>
        <fullName evidence="4">EAL domain-containing response regulator</fullName>
        <ecNumber evidence="4">3.1.4.52</ecNumber>
    </submittedName>
</protein>
<dbReference type="EC" id="3.1.4.52" evidence="4"/>
<dbReference type="Gene3D" id="3.40.50.2300">
    <property type="match status" value="1"/>
</dbReference>
<dbReference type="RefSeq" id="WP_301809722.1">
    <property type="nucleotide sequence ID" value="NZ_JAUJZH010000008.1"/>
</dbReference>
<dbReference type="InterPro" id="IPR011006">
    <property type="entry name" value="CheY-like_superfamily"/>
</dbReference>
<dbReference type="Pfam" id="PF00563">
    <property type="entry name" value="EAL"/>
    <property type="match status" value="1"/>
</dbReference>
<evidence type="ECO:0000313" key="4">
    <source>
        <dbReference type="EMBL" id="MDO1533338.1"/>
    </source>
</evidence>
<dbReference type="SUPFAM" id="SSF141868">
    <property type="entry name" value="EAL domain-like"/>
    <property type="match status" value="1"/>
</dbReference>
<dbReference type="PROSITE" id="PS50110">
    <property type="entry name" value="RESPONSE_REGULATORY"/>
    <property type="match status" value="1"/>
</dbReference>
<dbReference type="Proteomes" id="UP001169027">
    <property type="component" value="Unassembled WGS sequence"/>
</dbReference>
<evidence type="ECO:0000313" key="5">
    <source>
        <dbReference type="Proteomes" id="UP001169027"/>
    </source>
</evidence>
<evidence type="ECO:0000259" key="2">
    <source>
        <dbReference type="PROSITE" id="PS50110"/>
    </source>
</evidence>
<name>A0ABT8S323_9BURK</name>
<dbReference type="InterPro" id="IPR001633">
    <property type="entry name" value="EAL_dom"/>
</dbReference>
<organism evidence="4 5">
    <name type="scientific">Variovorax ginsengisoli</name>
    <dbReference type="NCBI Taxonomy" id="363844"/>
    <lineage>
        <taxon>Bacteria</taxon>
        <taxon>Pseudomonadati</taxon>
        <taxon>Pseudomonadota</taxon>
        <taxon>Betaproteobacteria</taxon>
        <taxon>Burkholderiales</taxon>
        <taxon>Comamonadaceae</taxon>
        <taxon>Variovorax</taxon>
    </lineage>
</organism>
<gene>
    <name evidence="4" type="ORF">Q2T77_13645</name>
</gene>
<dbReference type="PANTHER" id="PTHR33121">
    <property type="entry name" value="CYCLIC DI-GMP PHOSPHODIESTERASE PDEF"/>
    <property type="match status" value="1"/>
</dbReference>
<dbReference type="SUPFAM" id="SSF52172">
    <property type="entry name" value="CheY-like"/>
    <property type="match status" value="1"/>
</dbReference>
<dbReference type="PROSITE" id="PS50883">
    <property type="entry name" value="EAL"/>
    <property type="match status" value="1"/>
</dbReference>
<dbReference type="SMART" id="SM00052">
    <property type="entry name" value="EAL"/>
    <property type="match status" value="1"/>
</dbReference>
<keyword evidence="4" id="KW-0378">Hydrolase</keyword>
<dbReference type="Gene3D" id="3.20.20.450">
    <property type="entry name" value="EAL domain"/>
    <property type="match status" value="1"/>
</dbReference>
<dbReference type="Pfam" id="PF00072">
    <property type="entry name" value="Response_reg"/>
    <property type="match status" value="1"/>
</dbReference>
<dbReference type="PANTHER" id="PTHR33121:SF79">
    <property type="entry name" value="CYCLIC DI-GMP PHOSPHODIESTERASE PDED-RELATED"/>
    <property type="match status" value="1"/>
</dbReference>
<feature type="domain" description="EAL" evidence="3">
    <location>
        <begin position="161"/>
        <end position="414"/>
    </location>
</feature>
<sequence>MTNSGDPGDSPPCRLEGGEVDAGQPGILLVDDHPLMLATLARLLAGMRYRRVGTAISAEAALDLMRSDPGAVDVLICDLNMPGMDGIELLRILDQQGFGGGVILLSGEGTRVLQTVQRLLGRSRLVLLGALEKPASREGLRGLLDDWKSRTASRPAARVQPPVTEDDLRTAHRLGQWVLHYQPKVDLGNGSLASLEALIRWQHPAQGLVMPDRFIDLAEASGLIDPMTEWALREALAQIARWRIAGLGTRVAVNVSMASLGAPDFANRVIAIVNEMGMQPGDLILEVTESRLGASSTTPLENLVRLRVQRFGLSIDDFGTGHSSLAQLRDIPFTELKVDRGFVRGARTNAVIRPILEGSIEMARRLGMQSVAEGVETEDDWRLLQEVGCHLAQGYFIARPMPAEQVVDWLAAWTARRPALVANPG</sequence>
<keyword evidence="1" id="KW-0597">Phosphoprotein</keyword>
<evidence type="ECO:0000256" key="1">
    <source>
        <dbReference type="PROSITE-ProRule" id="PRU00169"/>
    </source>
</evidence>